<evidence type="ECO:0000256" key="1">
    <source>
        <dbReference type="SAM" id="SignalP"/>
    </source>
</evidence>
<organism evidence="2 3">
    <name type="scientific">Seminavis robusta</name>
    <dbReference type="NCBI Taxonomy" id="568900"/>
    <lineage>
        <taxon>Eukaryota</taxon>
        <taxon>Sar</taxon>
        <taxon>Stramenopiles</taxon>
        <taxon>Ochrophyta</taxon>
        <taxon>Bacillariophyta</taxon>
        <taxon>Bacillariophyceae</taxon>
        <taxon>Bacillariophycidae</taxon>
        <taxon>Naviculales</taxon>
        <taxon>Naviculaceae</taxon>
        <taxon>Seminavis</taxon>
    </lineage>
</organism>
<dbReference type="EMBL" id="CAICTM010000144">
    <property type="protein sequence ID" value="CAB9502747.1"/>
    <property type="molecule type" value="Genomic_DNA"/>
</dbReference>
<evidence type="ECO:0000313" key="2">
    <source>
        <dbReference type="EMBL" id="CAB9502747.1"/>
    </source>
</evidence>
<proteinExistence type="predicted"/>
<gene>
    <name evidence="2" type="ORF">SEMRO_145_G067200.1</name>
</gene>
<reference evidence="2" key="1">
    <citation type="submission" date="2020-06" db="EMBL/GenBank/DDBJ databases">
        <authorList>
            <consortium name="Plant Systems Biology data submission"/>
        </authorList>
    </citation>
    <scope>NUCLEOTIDE SEQUENCE</scope>
    <source>
        <strain evidence="2">D6</strain>
    </source>
</reference>
<name>A0A9N8DHB2_9STRA</name>
<accession>A0A9N8DHB2</accession>
<protein>
    <submittedName>
        <fullName evidence="2">Uncharacterized protein</fullName>
    </submittedName>
</protein>
<evidence type="ECO:0000313" key="3">
    <source>
        <dbReference type="Proteomes" id="UP001153069"/>
    </source>
</evidence>
<keyword evidence="3" id="KW-1185">Reference proteome</keyword>
<dbReference type="Proteomes" id="UP001153069">
    <property type="component" value="Unassembled WGS sequence"/>
</dbReference>
<dbReference type="OrthoDB" id="201045at2759"/>
<sequence>MRFSISALVLLSVVSNLPGDVSAFQSVQLSSKASSFVAPLYLSSTQPAVTTLSAATLDTETEAVTTDTEKEEDDPYALLLLDAITDNGEAATVLLDHIKSLDDKKDAFLDSLLQSGPDATLPFWTTSRRMARTSKRARWASLRRILNMASPSRRQALVAVLETIADMPVRPNKFGIPTVVRLEKKAMQGDDSWLLSAPVVPEMDVESMMNDEASVPPSVVAVAEEEEKVVETEETAVAVVAVEETEPKKTWRDRISVVIPKPIMRRLSGRQAAALTPTDTIDSSSATTTTDFEFVAAPRDPATDSKAVVVEKEEEEKEENLMQQIKDAGTAGVVSYALWEFGFWAISVPICIVGYQQVTGHWPDLTNADDQAKLGAEAFAFVNFARFAVPLRIGLALGTTPWIQENIVDRFFNNDDKEETKE</sequence>
<dbReference type="AlphaFoldDB" id="A0A9N8DHB2"/>
<feature type="chain" id="PRO_5040353398" evidence="1">
    <location>
        <begin position="24"/>
        <end position="422"/>
    </location>
</feature>
<feature type="signal peptide" evidence="1">
    <location>
        <begin position="1"/>
        <end position="23"/>
    </location>
</feature>
<comment type="caution">
    <text evidence="2">The sequence shown here is derived from an EMBL/GenBank/DDBJ whole genome shotgun (WGS) entry which is preliminary data.</text>
</comment>
<keyword evidence="1" id="KW-0732">Signal</keyword>